<accession>A0AAJ7SGS7</accession>
<dbReference type="PANTHER" id="PTHR12411">
    <property type="entry name" value="CYSTEINE PROTEASE FAMILY C1-RELATED"/>
    <property type="match status" value="1"/>
</dbReference>
<evidence type="ECO:0000259" key="7">
    <source>
        <dbReference type="SMART" id="SM00645"/>
    </source>
</evidence>
<feature type="domain" description="Peptidase C1A papain C-terminal" evidence="7">
    <location>
        <begin position="349"/>
        <end position="566"/>
    </location>
</feature>
<dbReference type="PROSITE" id="PS00640">
    <property type="entry name" value="THIOL_PROTEASE_ASN"/>
    <property type="match status" value="1"/>
</dbReference>
<sequence length="568" mass="63691">MDLMEKTFDLAISSIFFFIVGVPAPSNEDPAPPTFADAYTASGFILLPYATLREPFTANYDAKQKKSRIDYYDGTMKTFQINTPYTESPNGANFKIVWSPNRAHVVEEVCYQANATEAAPVNVQSVFPDLHWFKFAGEVDCADGLSDPNLVAKKKCMTWTNVTTNFGRNSTYTFYAIKDKDTYIPVRYTMLGYDSLFGSHYDLYEMIYTSYTTGAQDATVFDVVKVAAAGRCVPYPEGSGLSSGHLFNPMRVFIHRDESHVDEHFEHFKKQHSKRYEDADNEKLRKDNFRNNQRYIDSMNRKNKDFKLRINHLADLHQDEMKFLRGRKYVAGPNGGKVFPAENFIGRELPDSVDWKPRGVVTEVKDQAICGSCWSFGATGNIEGMYARKHGKLVRFSEQQLIDCSWKFGNGGCDGGQDYQAYQYIMQHGLSTDKEYGAYMGIDGKCHDGPALKRELPTLLGYVNVTGENDLKRAVAFVGPISVGIFAALPSLSFYHTGIFNDKDCKNGLADLDHAVLAVGYGVSHEGEAFWIVKNSWSTLWGDDGYVKIAMKNNICGVTTAATYALVP</sequence>
<organism evidence="9 10">
    <name type="scientific">Galendromus occidentalis</name>
    <name type="common">western predatory mite</name>
    <dbReference type="NCBI Taxonomy" id="34638"/>
    <lineage>
        <taxon>Eukaryota</taxon>
        <taxon>Metazoa</taxon>
        <taxon>Ecdysozoa</taxon>
        <taxon>Arthropoda</taxon>
        <taxon>Chelicerata</taxon>
        <taxon>Arachnida</taxon>
        <taxon>Acari</taxon>
        <taxon>Parasitiformes</taxon>
        <taxon>Mesostigmata</taxon>
        <taxon>Gamasina</taxon>
        <taxon>Phytoseioidea</taxon>
        <taxon>Phytoseiidae</taxon>
        <taxon>Typhlodrominae</taxon>
        <taxon>Galendromus</taxon>
    </lineage>
</organism>
<dbReference type="PROSITE" id="PS00639">
    <property type="entry name" value="THIOL_PROTEASE_HIS"/>
    <property type="match status" value="1"/>
</dbReference>
<dbReference type="RefSeq" id="XP_028967497.1">
    <property type="nucleotide sequence ID" value="XM_029111664.1"/>
</dbReference>
<dbReference type="PRINTS" id="PR00705">
    <property type="entry name" value="PAPAIN"/>
</dbReference>
<dbReference type="CDD" id="cd02248">
    <property type="entry name" value="Peptidase_C1A"/>
    <property type="match status" value="1"/>
</dbReference>
<dbReference type="FunFam" id="3.90.70.10:FF:000087">
    <property type="entry name" value="Counting factor associated protein D"/>
    <property type="match status" value="1"/>
</dbReference>
<dbReference type="InterPro" id="IPR025661">
    <property type="entry name" value="Pept_asp_AS"/>
</dbReference>
<dbReference type="GO" id="GO:0008234">
    <property type="term" value="F:cysteine-type peptidase activity"/>
    <property type="evidence" value="ECO:0007669"/>
    <property type="project" value="UniProtKB-KW"/>
</dbReference>
<reference evidence="10" key="1">
    <citation type="submission" date="2025-08" db="UniProtKB">
        <authorList>
            <consortium name="RefSeq"/>
        </authorList>
    </citation>
    <scope>IDENTIFICATION</scope>
</reference>
<dbReference type="SMART" id="SM00645">
    <property type="entry name" value="Pept_C1"/>
    <property type="match status" value="1"/>
</dbReference>
<dbReference type="Pfam" id="PF00112">
    <property type="entry name" value="Peptidase_C1"/>
    <property type="match status" value="1"/>
</dbReference>
<gene>
    <name evidence="10" type="primary">LOC100901549</name>
</gene>
<evidence type="ECO:0000256" key="5">
    <source>
        <dbReference type="ARBA" id="ARBA00023145"/>
    </source>
</evidence>
<dbReference type="GO" id="GO:0006508">
    <property type="term" value="P:proteolysis"/>
    <property type="evidence" value="ECO:0007669"/>
    <property type="project" value="UniProtKB-KW"/>
</dbReference>
<keyword evidence="4" id="KW-0788">Thiol protease</keyword>
<evidence type="ECO:0000313" key="9">
    <source>
        <dbReference type="Proteomes" id="UP000694867"/>
    </source>
</evidence>
<dbReference type="InterPro" id="IPR013128">
    <property type="entry name" value="Peptidase_C1A"/>
</dbReference>
<dbReference type="KEGG" id="goe:100901549"/>
<dbReference type="PROSITE" id="PS00139">
    <property type="entry name" value="THIOL_PROTEASE_CYS"/>
    <property type="match status" value="1"/>
</dbReference>
<feature type="domain" description="Cathepsin propeptide inhibitor" evidence="8">
    <location>
        <begin position="265"/>
        <end position="321"/>
    </location>
</feature>
<dbReference type="GeneID" id="100901549"/>
<evidence type="ECO:0000259" key="8">
    <source>
        <dbReference type="SMART" id="SM00848"/>
    </source>
</evidence>
<dbReference type="SMART" id="SM00848">
    <property type="entry name" value="Inhibitor_I29"/>
    <property type="match status" value="1"/>
</dbReference>
<dbReference type="Gene3D" id="3.90.70.10">
    <property type="entry name" value="Cysteine proteinases"/>
    <property type="match status" value="1"/>
</dbReference>
<evidence type="ECO:0000313" key="10">
    <source>
        <dbReference type="RefSeq" id="XP_028967497.1"/>
    </source>
</evidence>
<evidence type="ECO:0000256" key="3">
    <source>
        <dbReference type="ARBA" id="ARBA00022801"/>
    </source>
</evidence>
<proteinExistence type="inferred from homology"/>
<dbReference type="InterPro" id="IPR025660">
    <property type="entry name" value="Pept_his_AS"/>
</dbReference>
<evidence type="ECO:0000256" key="2">
    <source>
        <dbReference type="ARBA" id="ARBA00022670"/>
    </source>
</evidence>
<keyword evidence="3" id="KW-0378">Hydrolase</keyword>
<dbReference type="InterPro" id="IPR000169">
    <property type="entry name" value="Pept_cys_AS"/>
</dbReference>
<comment type="similarity">
    <text evidence="1">Belongs to the peptidase C1 family.</text>
</comment>
<protein>
    <submittedName>
        <fullName evidence="10">Digestive cysteine proteinase 2</fullName>
    </submittedName>
</protein>
<dbReference type="InterPro" id="IPR000668">
    <property type="entry name" value="Peptidase_C1A_C"/>
</dbReference>
<dbReference type="SUPFAM" id="SSF54001">
    <property type="entry name" value="Cysteine proteinases"/>
    <property type="match status" value="1"/>
</dbReference>
<evidence type="ECO:0000256" key="1">
    <source>
        <dbReference type="ARBA" id="ARBA00008455"/>
    </source>
</evidence>
<keyword evidence="9" id="KW-1185">Reference proteome</keyword>
<name>A0AAJ7SGS7_9ACAR</name>
<dbReference type="InterPro" id="IPR039417">
    <property type="entry name" value="Peptidase_C1A_papain-like"/>
</dbReference>
<dbReference type="InterPro" id="IPR013201">
    <property type="entry name" value="Prot_inhib_I29"/>
</dbReference>
<keyword evidence="6" id="KW-1015">Disulfide bond</keyword>
<keyword evidence="5" id="KW-0865">Zymogen</keyword>
<dbReference type="AlphaFoldDB" id="A0AAJ7SGS7"/>
<evidence type="ECO:0000256" key="4">
    <source>
        <dbReference type="ARBA" id="ARBA00022807"/>
    </source>
</evidence>
<dbReference type="Proteomes" id="UP000694867">
    <property type="component" value="Unplaced"/>
</dbReference>
<keyword evidence="2" id="KW-0645">Protease</keyword>
<dbReference type="Pfam" id="PF08246">
    <property type="entry name" value="Inhibitor_I29"/>
    <property type="match status" value="1"/>
</dbReference>
<evidence type="ECO:0000256" key="6">
    <source>
        <dbReference type="ARBA" id="ARBA00023157"/>
    </source>
</evidence>
<dbReference type="InterPro" id="IPR038765">
    <property type="entry name" value="Papain-like_cys_pep_sf"/>
</dbReference>